<protein>
    <submittedName>
        <fullName evidence="1">Uncharacterized protein</fullName>
    </submittedName>
</protein>
<name>A0ACC1HQF1_9FUNG</name>
<sequence>MRRSASGGGRGLGRGGGRNPPVSPFIGEGAGRPVPRTSEERFMNSLTATAATSASSSSLSSAAPGERGGLGLRAASGRMSQSGRESRSGRRGRGGRSRGGRAEHHEPQPRQSQAPLLPRSENRWKPSRQMEKSEEEGVLSLESVEHNIKMLLNKLTVDNFEQVSDEIIEWCNKSKTETDGRVLRHIVFVIFNKATDEPTFSRIYAQLCKKMVTEVSAEVKDHSVLTKDGEFLSGGMLVRKYLLNRCQEDFEKGWRVDMPDDIESEEYYIAAKIKRRGLGLIRFIGELFLLGMLTERIMHECVKRLLANVDDPEEEEI</sequence>
<accession>A0ACC1HQF1</accession>
<feature type="non-terminal residue" evidence="1">
    <location>
        <position position="317"/>
    </location>
</feature>
<dbReference type="Proteomes" id="UP001145114">
    <property type="component" value="Unassembled WGS sequence"/>
</dbReference>
<gene>
    <name evidence="1" type="ORF">EV182_006360</name>
</gene>
<keyword evidence="2" id="KW-1185">Reference proteome</keyword>
<organism evidence="1 2">
    <name type="scientific">Spiromyces aspiralis</name>
    <dbReference type="NCBI Taxonomy" id="68401"/>
    <lineage>
        <taxon>Eukaryota</taxon>
        <taxon>Fungi</taxon>
        <taxon>Fungi incertae sedis</taxon>
        <taxon>Zoopagomycota</taxon>
        <taxon>Kickxellomycotina</taxon>
        <taxon>Kickxellomycetes</taxon>
        <taxon>Kickxellales</taxon>
        <taxon>Kickxellaceae</taxon>
        <taxon>Spiromyces</taxon>
    </lineage>
</organism>
<reference evidence="1" key="1">
    <citation type="submission" date="2022-06" db="EMBL/GenBank/DDBJ databases">
        <title>Phylogenomic reconstructions and comparative analyses of Kickxellomycotina fungi.</title>
        <authorList>
            <person name="Reynolds N.K."/>
            <person name="Stajich J.E."/>
            <person name="Barry K."/>
            <person name="Grigoriev I.V."/>
            <person name="Crous P."/>
            <person name="Smith M.E."/>
        </authorList>
    </citation>
    <scope>NUCLEOTIDE SEQUENCE</scope>
    <source>
        <strain evidence="1">RSA 2271</strain>
    </source>
</reference>
<evidence type="ECO:0000313" key="2">
    <source>
        <dbReference type="Proteomes" id="UP001145114"/>
    </source>
</evidence>
<comment type="caution">
    <text evidence="1">The sequence shown here is derived from an EMBL/GenBank/DDBJ whole genome shotgun (WGS) entry which is preliminary data.</text>
</comment>
<dbReference type="EMBL" id="JAMZIH010002587">
    <property type="protein sequence ID" value="KAJ1677348.1"/>
    <property type="molecule type" value="Genomic_DNA"/>
</dbReference>
<evidence type="ECO:0000313" key="1">
    <source>
        <dbReference type="EMBL" id="KAJ1677348.1"/>
    </source>
</evidence>
<proteinExistence type="predicted"/>